<accession>A0A1B0B7W7</accession>
<organism evidence="1 2">
    <name type="scientific">Glossina palpalis gambiensis</name>
    <dbReference type="NCBI Taxonomy" id="67801"/>
    <lineage>
        <taxon>Eukaryota</taxon>
        <taxon>Metazoa</taxon>
        <taxon>Ecdysozoa</taxon>
        <taxon>Arthropoda</taxon>
        <taxon>Hexapoda</taxon>
        <taxon>Insecta</taxon>
        <taxon>Pterygota</taxon>
        <taxon>Neoptera</taxon>
        <taxon>Endopterygota</taxon>
        <taxon>Diptera</taxon>
        <taxon>Brachycera</taxon>
        <taxon>Muscomorpha</taxon>
        <taxon>Hippoboscoidea</taxon>
        <taxon>Glossinidae</taxon>
        <taxon>Glossina</taxon>
    </lineage>
</organism>
<keyword evidence="2" id="KW-1185">Reference proteome</keyword>
<dbReference type="VEuPathDB" id="VectorBase:GPPI021699"/>
<sequence length="152" mass="16533">MTPAFDHDEFIIAKKHELNPVLESLKIICFNALFGNPFSNGTTQSSKVASITNTSHLLQSNAGLARKICMAVEEKSQPYTLSCASRLYFKIGKSVFPTPQPSSKILLHSCVIFLGASSGNSMSACTHVYIYRVNSNLFSFVTAISSPFGFNG</sequence>
<evidence type="ECO:0000313" key="1">
    <source>
        <dbReference type="EnsemblMetazoa" id="GPPI021699-PA"/>
    </source>
</evidence>
<name>A0A1B0B7W7_9MUSC</name>
<dbReference type="EnsemblMetazoa" id="GPPI021699-RA">
    <property type="protein sequence ID" value="GPPI021699-PA"/>
    <property type="gene ID" value="GPPI021699"/>
</dbReference>
<proteinExistence type="predicted"/>
<evidence type="ECO:0000313" key="2">
    <source>
        <dbReference type="Proteomes" id="UP000092460"/>
    </source>
</evidence>
<reference evidence="1" key="2">
    <citation type="submission" date="2020-05" db="UniProtKB">
        <authorList>
            <consortium name="EnsemblMetazoa"/>
        </authorList>
    </citation>
    <scope>IDENTIFICATION</scope>
    <source>
        <strain evidence="1">IAEA</strain>
    </source>
</reference>
<dbReference type="AlphaFoldDB" id="A0A1B0B7W7"/>
<reference evidence="2" key="1">
    <citation type="submission" date="2015-01" db="EMBL/GenBank/DDBJ databases">
        <authorList>
            <person name="Aksoy S."/>
            <person name="Warren W."/>
            <person name="Wilson R.K."/>
        </authorList>
    </citation>
    <scope>NUCLEOTIDE SEQUENCE [LARGE SCALE GENOMIC DNA]</scope>
    <source>
        <strain evidence="2">IAEA</strain>
    </source>
</reference>
<dbReference type="EMBL" id="JXJN01009733">
    <property type="status" value="NOT_ANNOTATED_CDS"/>
    <property type="molecule type" value="Genomic_DNA"/>
</dbReference>
<protein>
    <submittedName>
        <fullName evidence="1">Uncharacterized protein</fullName>
    </submittedName>
</protein>
<dbReference type="Proteomes" id="UP000092460">
    <property type="component" value="Unassembled WGS sequence"/>
</dbReference>
<dbReference type="EMBL" id="JXJN01009734">
    <property type="status" value="NOT_ANNOTATED_CDS"/>
    <property type="molecule type" value="Genomic_DNA"/>
</dbReference>